<dbReference type="GO" id="GO:0046872">
    <property type="term" value="F:metal ion binding"/>
    <property type="evidence" value="ECO:0007669"/>
    <property type="project" value="UniProtKB-KW"/>
</dbReference>
<evidence type="ECO:0000256" key="7">
    <source>
        <dbReference type="ARBA" id="ARBA00023004"/>
    </source>
</evidence>
<gene>
    <name evidence="14" type="primary">moaA</name>
    <name evidence="14" type="ORF">H9735_11525</name>
</gene>
<dbReference type="NCBIfam" id="TIGR02666">
    <property type="entry name" value="moaA"/>
    <property type="match status" value="1"/>
</dbReference>
<dbReference type="InterPro" id="IPR013785">
    <property type="entry name" value="Aldolase_TIM"/>
</dbReference>
<feature type="domain" description="Radical SAM core" evidence="13">
    <location>
        <begin position="4"/>
        <end position="228"/>
    </location>
</feature>
<dbReference type="GO" id="GO:0005525">
    <property type="term" value="F:GTP binding"/>
    <property type="evidence" value="ECO:0007669"/>
    <property type="project" value="UniProtKB-KW"/>
</dbReference>
<keyword evidence="4" id="KW-0949">S-adenosyl-L-methionine</keyword>
<keyword evidence="3" id="KW-0004">4Fe-4S</keyword>
<comment type="caution">
    <text evidence="14">The sequence shown here is derived from an EMBL/GenBank/DDBJ whole genome shotgun (WGS) entry which is preliminary data.</text>
</comment>
<evidence type="ECO:0000256" key="11">
    <source>
        <dbReference type="ARBA" id="ARBA00023239"/>
    </source>
</evidence>
<dbReference type="InterPro" id="IPR000385">
    <property type="entry name" value="MoaA_NifB_PqqE_Fe-S-bd_CS"/>
</dbReference>
<name>A0A9D1WX19_9FIRM</name>
<dbReference type="InterPro" id="IPR007197">
    <property type="entry name" value="rSAM"/>
</dbReference>
<keyword evidence="8" id="KW-0411">Iron-sulfur</keyword>
<dbReference type="InterPro" id="IPR013483">
    <property type="entry name" value="MoaA"/>
</dbReference>
<keyword evidence="11 14" id="KW-0456">Lyase</keyword>
<evidence type="ECO:0000313" key="15">
    <source>
        <dbReference type="Proteomes" id="UP000886721"/>
    </source>
</evidence>
<evidence type="ECO:0000313" key="14">
    <source>
        <dbReference type="EMBL" id="HIX68734.1"/>
    </source>
</evidence>
<evidence type="ECO:0000256" key="1">
    <source>
        <dbReference type="ARBA" id="ARBA00001966"/>
    </source>
</evidence>
<evidence type="ECO:0000256" key="12">
    <source>
        <dbReference type="ARBA" id="ARBA00048697"/>
    </source>
</evidence>
<dbReference type="AlphaFoldDB" id="A0A9D1WX19"/>
<dbReference type="PANTHER" id="PTHR22960">
    <property type="entry name" value="MOLYBDOPTERIN COFACTOR SYNTHESIS PROTEIN A"/>
    <property type="match status" value="1"/>
</dbReference>
<evidence type="ECO:0000256" key="10">
    <source>
        <dbReference type="ARBA" id="ARBA00023150"/>
    </source>
</evidence>
<dbReference type="PROSITE" id="PS51918">
    <property type="entry name" value="RADICAL_SAM"/>
    <property type="match status" value="1"/>
</dbReference>
<evidence type="ECO:0000259" key="13">
    <source>
        <dbReference type="PROSITE" id="PS51918"/>
    </source>
</evidence>
<dbReference type="SFLD" id="SFLDS00029">
    <property type="entry name" value="Radical_SAM"/>
    <property type="match status" value="1"/>
</dbReference>
<evidence type="ECO:0000256" key="5">
    <source>
        <dbReference type="ARBA" id="ARBA00022723"/>
    </source>
</evidence>
<comment type="catalytic activity">
    <reaction evidence="12">
        <text>GTP + AH2 + S-adenosyl-L-methionine = (8S)-3',8-cyclo-7,8-dihydroguanosine 5'-triphosphate + 5'-deoxyadenosine + L-methionine + A + H(+)</text>
        <dbReference type="Rhea" id="RHEA:49576"/>
        <dbReference type="ChEBI" id="CHEBI:13193"/>
        <dbReference type="ChEBI" id="CHEBI:15378"/>
        <dbReference type="ChEBI" id="CHEBI:17319"/>
        <dbReference type="ChEBI" id="CHEBI:17499"/>
        <dbReference type="ChEBI" id="CHEBI:37565"/>
        <dbReference type="ChEBI" id="CHEBI:57844"/>
        <dbReference type="ChEBI" id="CHEBI:59789"/>
        <dbReference type="ChEBI" id="CHEBI:131766"/>
        <dbReference type="EC" id="4.1.99.22"/>
    </reaction>
</comment>
<evidence type="ECO:0000256" key="2">
    <source>
        <dbReference type="ARBA" id="ARBA00012167"/>
    </source>
</evidence>
<keyword evidence="10" id="KW-0501">Molybdenum cofactor biosynthesis</keyword>
<accession>A0A9D1WX19</accession>
<reference evidence="14" key="2">
    <citation type="submission" date="2021-04" db="EMBL/GenBank/DDBJ databases">
        <authorList>
            <person name="Gilroy R."/>
        </authorList>
    </citation>
    <scope>NUCLEOTIDE SEQUENCE</scope>
    <source>
        <strain evidence="14">CHK191-13928</strain>
    </source>
</reference>
<proteinExistence type="predicted"/>
<dbReference type="InterPro" id="IPR010505">
    <property type="entry name" value="MoaA_twitch"/>
</dbReference>
<sequence length="321" mass="36695">MEDQFQRKIEYARISVTDRCNLRCRYCRPDHQEILEHKDILTYEELLQICEMFCRLGIRRFKVTGGEPLVRHGCLSFMRSLKQLTGVKQVTLTTNGTLLRPEISKLKEIKIDGINISLDTLNPEKYQKITGSYQLEEVLTSIDAAWEAEIPVKINKVLLPEDTMEDLWPFVERFMEKRKIPVRLIEQMPFGNQKVESAVLTGETILKAIRQSGRSAAKLDTAFGNGPASYYRIQGAVAPLGLIEAVHGNFCAECNRIRLTSAGWLKPCLYSPPTISLRDLLRSGRSEEEILQKIHKEIFEKPVSHHFGEKPSAEEMYRIGG</sequence>
<dbReference type="InterPro" id="IPR058240">
    <property type="entry name" value="rSAM_sf"/>
</dbReference>
<dbReference type="EC" id="4.1.99.22" evidence="2"/>
<dbReference type="SFLD" id="SFLDG01386">
    <property type="entry name" value="main_SPASM_domain-containing"/>
    <property type="match status" value="1"/>
</dbReference>
<organism evidence="14 15">
    <name type="scientific">Candidatus Anaerostipes excrementavium</name>
    <dbReference type="NCBI Taxonomy" id="2838463"/>
    <lineage>
        <taxon>Bacteria</taxon>
        <taxon>Bacillati</taxon>
        <taxon>Bacillota</taxon>
        <taxon>Clostridia</taxon>
        <taxon>Lachnospirales</taxon>
        <taxon>Lachnospiraceae</taxon>
        <taxon>Anaerostipes</taxon>
    </lineage>
</organism>
<protein>
    <recommendedName>
        <fullName evidence="2">GTP 3',8-cyclase</fullName>
        <ecNumber evidence="2">4.1.99.22</ecNumber>
    </recommendedName>
</protein>
<reference evidence="14" key="1">
    <citation type="journal article" date="2021" name="PeerJ">
        <title>Extensive microbial diversity within the chicken gut microbiome revealed by metagenomics and culture.</title>
        <authorList>
            <person name="Gilroy R."/>
            <person name="Ravi A."/>
            <person name="Getino M."/>
            <person name="Pursley I."/>
            <person name="Horton D.L."/>
            <person name="Alikhan N.F."/>
            <person name="Baker D."/>
            <person name="Gharbi K."/>
            <person name="Hall N."/>
            <person name="Watson M."/>
            <person name="Adriaenssens E.M."/>
            <person name="Foster-Nyarko E."/>
            <person name="Jarju S."/>
            <person name="Secka A."/>
            <person name="Antonio M."/>
            <person name="Oren A."/>
            <person name="Chaudhuri R.R."/>
            <person name="La Ragione R."/>
            <person name="Hildebrand F."/>
            <person name="Pallen M.J."/>
        </authorList>
    </citation>
    <scope>NUCLEOTIDE SEQUENCE</scope>
    <source>
        <strain evidence="14">CHK191-13928</strain>
    </source>
</reference>
<dbReference type="CDD" id="cd01335">
    <property type="entry name" value="Radical_SAM"/>
    <property type="match status" value="1"/>
</dbReference>
<dbReference type="GO" id="GO:0051539">
    <property type="term" value="F:4 iron, 4 sulfur cluster binding"/>
    <property type="evidence" value="ECO:0007669"/>
    <property type="project" value="UniProtKB-KW"/>
</dbReference>
<dbReference type="Proteomes" id="UP000886721">
    <property type="component" value="Unassembled WGS sequence"/>
</dbReference>
<dbReference type="PROSITE" id="PS01305">
    <property type="entry name" value="MOAA_NIFB_PQQE"/>
    <property type="match status" value="1"/>
</dbReference>
<keyword evidence="7" id="KW-0408">Iron</keyword>
<dbReference type="SUPFAM" id="SSF102114">
    <property type="entry name" value="Radical SAM enzymes"/>
    <property type="match status" value="1"/>
</dbReference>
<evidence type="ECO:0000256" key="6">
    <source>
        <dbReference type="ARBA" id="ARBA00022741"/>
    </source>
</evidence>
<dbReference type="GO" id="GO:0061798">
    <property type="term" value="F:GTP 3',8'-cyclase activity"/>
    <property type="evidence" value="ECO:0007669"/>
    <property type="project" value="UniProtKB-EC"/>
</dbReference>
<comment type="cofactor">
    <cofactor evidence="1">
        <name>[4Fe-4S] cluster</name>
        <dbReference type="ChEBI" id="CHEBI:49883"/>
    </cofactor>
</comment>
<dbReference type="InterPro" id="IPR040064">
    <property type="entry name" value="MoaA-like"/>
</dbReference>
<dbReference type="GO" id="GO:0061799">
    <property type="term" value="F:cyclic pyranopterin monophosphate synthase activity"/>
    <property type="evidence" value="ECO:0007669"/>
    <property type="project" value="TreeGrafter"/>
</dbReference>
<dbReference type="EMBL" id="DXEM01000034">
    <property type="protein sequence ID" value="HIX68734.1"/>
    <property type="molecule type" value="Genomic_DNA"/>
</dbReference>
<keyword evidence="5" id="KW-0479">Metal-binding</keyword>
<dbReference type="GO" id="GO:0006777">
    <property type="term" value="P:Mo-molybdopterin cofactor biosynthetic process"/>
    <property type="evidence" value="ECO:0007669"/>
    <property type="project" value="UniProtKB-KW"/>
</dbReference>
<dbReference type="Pfam" id="PF04055">
    <property type="entry name" value="Radical_SAM"/>
    <property type="match status" value="1"/>
</dbReference>
<dbReference type="CDD" id="cd21117">
    <property type="entry name" value="Twitch_MoaA"/>
    <property type="match status" value="1"/>
</dbReference>
<evidence type="ECO:0000256" key="3">
    <source>
        <dbReference type="ARBA" id="ARBA00022485"/>
    </source>
</evidence>
<dbReference type="InterPro" id="IPR006638">
    <property type="entry name" value="Elp3/MiaA/NifB-like_rSAM"/>
</dbReference>
<evidence type="ECO:0000256" key="4">
    <source>
        <dbReference type="ARBA" id="ARBA00022691"/>
    </source>
</evidence>
<evidence type="ECO:0000256" key="8">
    <source>
        <dbReference type="ARBA" id="ARBA00023014"/>
    </source>
</evidence>
<dbReference type="SFLD" id="SFLDG01067">
    <property type="entry name" value="SPASM/twitch_domain_containing"/>
    <property type="match status" value="1"/>
</dbReference>
<dbReference type="SFLD" id="SFLDG01383">
    <property type="entry name" value="cyclic_pyranopterin_phosphate"/>
    <property type="match status" value="1"/>
</dbReference>
<dbReference type="Pfam" id="PF06463">
    <property type="entry name" value="Mob_synth_C"/>
    <property type="match status" value="1"/>
</dbReference>
<dbReference type="Gene3D" id="3.20.20.70">
    <property type="entry name" value="Aldolase class I"/>
    <property type="match status" value="1"/>
</dbReference>
<dbReference type="PANTHER" id="PTHR22960:SF0">
    <property type="entry name" value="MOLYBDENUM COFACTOR BIOSYNTHESIS PROTEIN 1"/>
    <property type="match status" value="1"/>
</dbReference>
<dbReference type="SMART" id="SM00729">
    <property type="entry name" value="Elp3"/>
    <property type="match status" value="1"/>
</dbReference>
<evidence type="ECO:0000256" key="9">
    <source>
        <dbReference type="ARBA" id="ARBA00023134"/>
    </source>
</evidence>
<dbReference type="InterPro" id="IPR050105">
    <property type="entry name" value="MoCo_biosynth_MoaA/MoaC"/>
</dbReference>
<keyword evidence="9" id="KW-0342">GTP-binding</keyword>
<keyword evidence="6" id="KW-0547">Nucleotide-binding</keyword>